<reference evidence="1" key="1">
    <citation type="submission" date="2022-07" db="EMBL/GenBank/DDBJ databases">
        <title>Evaluation of T. orientalis genome assembly methods using nanopore sequencing and analysis of variation between genomes.</title>
        <authorList>
            <person name="Yam J."/>
            <person name="Micallef M.L."/>
            <person name="Liu M."/>
            <person name="Djordjevic S.P."/>
            <person name="Bogema D.R."/>
            <person name="Jenkins C."/>
        </authorList>
    </citation>
    <scope>NUCLEOTIDE SEQUENCE</scope>
    <source>
        <strain evidence="1">Goon Nure</strain>
    </source>
</reference>
<dbReference type="EMBL" id="CP056072">
    <property type="protein sequence ID" value="UKK02752.2"/>
    <property type="molecule type" value="Genomic_DNA"/>
</dbReference>
<dbReference type="InterPro" id="IPR006553">
    <property type="entry name" value="Leu-rich_rpt_Cys-con_subtyp"/>
</dbReference>
<organism evidence="1 2">
    <name type="scientific">Theileria orientalis</name>
    <dbReference type="NCBI Taxonomy" id="68886"/>
    <lineage>
        <taxon>Eukaryota</taxon>
        <taxon>Sar</taxon>
        <taxon>Alveolata</taxon>
        <taxon>Apicomplexa</taxon>
        <taxon>Aconoidasida</taxon>
        <taxon>Piroplasmida</taxon>
        <taxon>Theileriidae</taxon>
        <taxon>Theileria</taxon>
    </lineage>
</organism>
<dbReference type="Gene3D" id="3.80.10.10">
    <property type="entry name" value="Ribonuclease Inhibitor"/>
    <property type="match status" value="1"/>
</dbReference>
<dbReference type="InterPro" id="IPR032675">
    <property type="entry name" value="LRR_dom_sf"/>
</dbReference>
<dbReference type="PANTHER" id="PTHR13318">
    <property type="entry name" value="PARTNER OF PAIRED, ISOFORM B-RELATED"/>
    <property type="match status" value="1"/>
</dbReference>
<dbReference type="PANTHER" id="PTHR13318:SF105">
    <property type="entry name" value="F-BOX_LRR-REPEAT PROTEIN 3"/>
    <property type="match status" value="1"/>
</dbReference>
<evidence type="ECO:0000313" key="2">
    <source>
        <dbReference type="Proteomes" id="UP000244811"/>
    </source>
</evidence>
<dbReference type="SMART" id="SM00367">
    <property type="entry name" value="LRR_CC"/>
    <property type="match status" value="3"/>
</dbReference>
<dbReference type="GO" id="GO:0031146">
    <property type="term" value="P:SCF-dependent proteasomal ubiquitin-dependent protein catabolic process"/>
    <property type="evidence" value="ECO:0007669"/>
    <property type="project" value="TreeGrafter"/>
</dbReference>
<protein>
    <recommendedName>
        <fullName evidence="3">F-box domain-containing protein</fullName>
    </recommendedName>
</protein>
<dbReference type="GO" id="GO:0019005">
    <property type="term" value="C:SCF ubiquitin ligase complex"/>
    <property type="evidence" value="ECO:0007669"/>
    <property type="project" value="TreeGrafter"/>
</dbReference>
<dbReference type="Proteomes" id="UP000244811">
    <property type="component" value="Chromosome 4"/>
</dbReference>
<dbReference type="AlphaFoldDB" id="A0A976MDP8"/>
<gene>
    <name evidence="1" type="ORF">MACK_002849</name>
</gene>
<accession>A0A976MDP8</accession>
<dbReference type="SUPFAM" id="SSF52047">
    <property type="entry name" value="RNI-like"/>
    <property type="match status" value="1"/>
</dbReference>
<sequence length="388" mass="43796">MYKRRRENSINISDIPPDVLKLIISYSPREFLALSRYFCRITRGLRKEINIANTKKYSIDSKSVFKTIFSSFNITTLNVSGWTKWNDTSVQYLSRLMQSGYFKSLKSLYMRHCNNISNKSLHSILPIIGRNLVNLDVYNCKNVNYKVFGPYNPNLKSLFLGFLKRSDIAVENTTNILEYLFNTQANGKTRILFPKLQKLQIYNYIGIKSLSPLINISSTLKSLDIRGCTGIEVSEFNVISSLTSLEELHIGLPVNSEILVNIVTSCTNISVLDVSESPMTSNVVDAICTNLRTLSRLKLTKCGMLNNELLKKLLSDLSNLSLIDVSHCWRLTNSLLDSITKIASGNNLSKIGVYMCSLDNSKLVYKFNCAGANNVIPVIHNELQIDVN</sequence>
<evidence type="ECO:0008006" key="3">
    <source>
        <dbReference type="Google" id="ProtNLM"/>
    </source>
</evidence>
<proteinExistence type="predicted"/>
<evidence type="ECO:0000313" key="1">
    <source>
        <dbReference type="EMBL" id="UKK02752.2"/>
    </source>
</evidence>
<name>A0A976MDP8_THEOR</name>